<organism evidence="11 12">
    <name type="scientific">Pontibacter rugosus</name>
    <dbReference type="NCBI Taxonomy" id="1745966"/>
    <lineage>
        <taxon>Bacteria</taxon>
        <taxon>Pseudomonadati</taxon>
        <taxon>Bacteroidota</taxon>
        <taxon>Cytophagia</taxon>
        <taxon>Cytophagales</taxon>
        <taxon>Hymenobacteraceae</taxon>
        <taxon>Pontibacter</taxon>
    </lineage>
</organism>
<dbReference type="PANTHER" id="PTHR47959">
    <property type="entry name" value="ATP-DEPENDENT RNA HELICASE RHLE-RELATED"/>
    <property type="match status" value="1"/>
</dbReference>
<dbReference type="PANTHER" id="PTHR47959:SF13">
    <property type="entry name" value="ATP-DEPENDENT RNA HELICASE RHLE"/>
    <property type="match status" value="1"/>
</dbReference>
<dbReference type="GO" id="GO:0016787">
    <property type="term" value="F:hydrolase activity"/>
    <property type="evidence" value="ECO:0007669"/>
    <property type="project" value="UniProtKB-KW"/>
</dbReference>
<evidence type="ECO:0000313" key="12">
    <source>
        <dbReference type="Proteomes" id="UP001597094"/>
    </source>
</evidence>
<name>A0ABW3SJY8_9BACT</name>
<comment type="caution">
    <text evidence="11">The sequence shown here is derived from an EMBL/GenBank/DDBJ whole genome shotgun (WGS) entry which is preliminary data.</text>
</comment>
<keyword evidence="4 7" id="KW-0067">ATP-binding</keyword>
<feature type="domain" description="DEAD-box RNA helicase Q" evidence="10">
    <location>
        <begin position="1"/>
        <end position="29"/>
    </location>
</feature>
<evidence type="ECO:0000259" key="8">
    <source>
        <dbReference type="PROSITE" id="PS51192"/>
    </source>
</evidence>
<evidence type="ECO:0000259" key="9">
    <source>
        <dbReference type="PROSITE" id="PS51194"/>
    </source>
</evidence>
<dbReference type="CDD" id="cd00268">
    <property type="entry name" value="DEADc"/>
    <property type="match status" value="1"/>
</dbReference>
<dbReference type="SMART" id="SM00487">
    <property type="entry name" value="DEXDc"/>
    <property type="match status" value="1"/>
</dbReference>
<dbReference type="SMART" id="SM00490">
    <property type="entry name" value="HELICc"/>
    <property type="match status" value="1"/>
</dbReference>
<reference evidence="12" key="1">
    <citation type="journal article" date="2019" name="Int. J. Syst. Evol. Microbiol.">
        <title>The Global Catalogue of Microorganisms (GCM) 10K type strain sequencing project: providing services to taxonomists for standard genome sequencing and annotation.</title>
        <authorList>
            <consortium name="The Broad Institute Genomics Platform"/>
            <consortium name="The Broad Institute Genome Sequencing Center for Infectious Disease"/>
            <person name="Wu L."/>
            <person name="Ma J."/>
        </authorList>
    </citation>
    <scope>NUCLEOTIDE SEQUENCE [LARGE SCALE GENOMIC DNA]</scope>
    <source>
        <strain evidence="12">JCM 31319</strain>
    </source>
</reference>
<feature type="domain" description="Helicase C-terminal" evidence="9">
    <location>
        <begin position="218"/>
        <end position="378"/>
    </location>
</feature>
<dbReference type="InterPro" id="IPR000629">
    <property type="entry name" value="RNA-helicase_DEAD-box_CS"/>
</dbReference>
<dbReference type="RefSeq" id="WP_377522787.1">
    <property type="nucleotide sequence ID" value="NZ_JBHTLD010000013.1"/>
</dbReference>
<dbReference type="InterPro" id="IPR044742">
    <property type="entry name" value="DEAD/DEAH_RhlB"/>
</dbReference>
<dbReference type="Pfam" id="PF00271">
    <property type="entry name" value="Helicase_C"/>
    <property type="match status" value="1"/>
</dbReference>
<dbReference type="EC" id="3.6.4.-" evidence="11"/>
<evidence type="ECO:0000256" key="7">
    <source>
        <dbReference type="RuleBase" id="RU000492"/>
    </source>
</evidence>
<proteinExistence type="inferred from homology"/>
<dbReference type="Gene3D" id="3.40.50.300">
    <property type="entry name" value="P-loop containing nucleotide triphosphate hydrolases"/>
    <property type="match status" value="2"/>
</dbReference>
<dbReference type="EMBL" id="JBHTLD010000013">
    <property type="protein sequence ID" value="MFD1185149.1"/>
    <property type="molecule type" value="Genomic_DNA"/>
</dbReference>
<evidence type="ECO:0000259" key="10">
    <source>
        <dbReference type="PROSITE" id="PS51195"/>
    </source>
</evidence>
<dbReference type="InterPro" id="IPR014014">
    <property type="entry name" value="RNA_helicase_DEAD_Q_motif"/>
</dbReference>
<dbReference type="PROSITE" id="PS51192">
    <property type="entry name" value="HELICASE_ATP_BIND_1"/>
    <property type="match status" value="1"/>
</dbReference>
<dbReference type="CDD" id="cd18787">
    <property type="entry name" value="SF2_C_DEAD"/>
    <property type="match status" value="1"/>
</dbReference>
<dbReference type="Proteomes" id="UP001597094">
    <property type="component" value="Unassembled WGS sequence"/>
</dbReference>
<evidence type="ECO:0000256" key="2">
    <source>
        <dbReference type="ARBA" id="ARBA00022801"/>
    </source>
</evidence>
<dbReference type="InterPro" id="IPR001650">
    <property type="entry name" value="Helicase_C-like"/>
</dbReference>
<dbReference type="PROSITE" id="PS51194">
    <property type="entry name" value="HELICASE_CTER"/>
    <property type="match status" value="1"/>
</dbReference>
<gene>
    <name evidence="11" type="ORF">ACFQ2O_02945</name>
</gene>
<sequence length="380" mass="41780">MSFTSLGLSDQLLKAVAEKGFTKPYPIQQQAIPAILKGKDVLGIAQTGSGKTASFALPILQRFAGLTPLRNRSIRGLVLVPTRELAVQVGEVFQELGQYLSRRIKTVAVFGGVSINPQMMQLAGTEILVATPGRLLDLIASKAVRLSEVEVLVLDEADKMLNLGFKEEMDQIFALLPNERQNVLFSATLADDVAAIKEKLLINPVTIEIQAEQQNTNLIKQTAYKVADESKGPFLRYLIKQQNMQQVLVFISSTKKADNVAAKLNKNGIVAMAMHSGKSQGARTEALKQFKAGKVRVLVATDLASRGIDIQFLPYVINYDLPRSPKDYVHRIGRTGRAEAEGEAISMISPDEMHHFKIIQKKMGKQVPLLDTEDVDLKGF</sequence>
<keyword evidence="3 7" id="KW-0347">Helicase</keyword>
<dbReference type="InterPro" id="IPR050079">
    <property type="entry name" value="DEAD_box_RNA_helicase"/>
</dbReference>
<evidence type="ECO:0000256" key="6">
    <source>
        <dbReference type="PROSITE-ProRule" id="PRU00552"/>
    </source>
</evidence>
<feature type="short sequence motif" description="Q motif" evidence="6">
    <location>
        <begin position="1"/>
        <end position="29"/>
    </location>
</feature>
<keyword evidence="1 7" id="KW-0547">Nucleotide-binding</keyword>
<protein>
    <submittedName>
        <fullName evidence="11">DEAD/DEAH box helicase</fullName>
        <ecNumber evidence="11">3.6.4.-</ecNumber>
    </submittedName>
</protein>
<dbReference type="GO" id="GO:0004386">
    <property type="term" value="F:helicase activity"/>
    <property type="evidence" value="ECO:0007669"/>
    <property type="project" value="UniProtKB-KW"/>
</dbReference>
<keyword evidence="12" id="KW-1185">Reference proteome</keyword>
<dbReference type="PROSITE" id="PS51195">
    <property type="entry name" value="Q_MOTIF"/>
    <property type="match status" value="1"/>
</dbReference>
<evidence type="ECO:0000256" key="4">
    <source>
        <dbReference type="ARBA" id="ARBA00022840"/>
    </source>
</evidence>
<dbReference type="InterPro" id="IPR011545">
    <property type="entry name" value="DEAD/DEAH_box_helicase_dom"/>
</dbReference>
<dbReference type="Pfam" id="PF00270">
    <property type="entry name" value="DEAD"/>
    <property type="match status" value="1"/>
</dbReference>
<dbReference type="InterPro" id="IPR027417">
    <property type="entry name" value="P-loop_NTPase"/>
</dbReference>
<feature type="domain" description="Helicase ATP-binding" evidence="8">
    <location>
        <begin position="32"/>
        <end position="207"/>
    </location>
</feature>
<evidence type="ECO:0000313" key="11">
    <source>
        <dbReference type="EMBL" id="MFD1185149.1"/>
    </source>
</evidence>
<accession>A0ABW3SJY8</accession>
<dbReference type="PROSITE" id="PS00039">
    <property type="entry name" value="DEAD_ATP_HELICASE"/>
    <property type="match status" value="1"/>
</dbReference>
<keyword evidence="2 7" id="KW-0378">Hydrolase</keyword>
<evidence type="ECO:0000256" key="5">
    <source>
        <dbReference type="ARBA" id="ARBA00038437"/>
    </source>
</evidence>
<comment type="similarity">
    <text evidence="5 7">Belongs to the DEAD box helicase family.</text>
</comment>
<evidence type="ECO:0000256" key="3">
    <source>
        <dbReference type="ARBA" id="ARBA00022806"/>
    </source>
</evidence>
<dbReference type="InterPro" id="IPR014001">
    <property type="entry name" value="Helicase_ATP-bd"/>
</dbReference>
<dbReference type="SUPFAM" id="SSF52540">
    <property type="entry name" value="P-loop containing nucleoside triphosphate hydrolases"/>
    <property type="match status" value="1"/>
</dbReference>
<evidence type="ECO:0000256" key="1">
    <source>
        <dbReference type="ARBA" id="ARBA00022741"/>
    </source>
</evidence>